<gene>
    <name evidence="1" type="ORF">BDR25DRAFT_269290</name>
</gene>
<dbReference type="EMBL" id="MU003526">
    <property type="protein sequence ID" value="KAF2466130.1"/>
    <property type="molecule type" value="Genomic_DNA"/>
</dbReference>
<accession>A0ACB6QJ13</accession>
<organism evidence="1 2">
    <name type="scientific">Lindgomyces ingoldianus</name>
    <dbReference type="NCBI Taxonomy" id="673940"/>
    <lineage>
        <taxon>Eukaryota</taxon>
        <taxon>Fungi</taxon>
        <taxon>Dikarya</taxon>
        <taxon>Ascomycota</taxon>
        <taxon>Pezizomycotina</taxon>
        <taxon>Dothideomycetes</taxon>
        <taxon>Pleosporomycetidae</taxon>
        <taxon>Pleosporales</taxon>
        <taxon>Lindgomycetaceae</taxon>
        <taxon>Lindgomyces</taxon>
    </lineage>
</organism>
<proteinExistence type="predicted"/>
<comment type="caution">
    <text evidence="1">The sequence shown here is derived from an EMBL/GenBank/DDBJ whole genome shotgun (WGS) entry which is preliminary data.</text>
</comment>
<protein>
    <submittedName>
        <fullName evidence="1">Kinase-like protein</fullName>
    </submittedName>
</protein>
<dbReference type="Proteomes" id="UP000799755">
    <property type="component" value="Unassembled WGS sequence"/>
</dbReference>
<name>A0ACB6QJ13_9PLEO</name>
<evidence type="ECO:0000313" key="1">
    <source>
        <dbReference type="EMBL" id="KAF2466130.1"/>
    </source>
</evidence>
<sequence>MPPPTTGPAGETLTALFRQSEHGRASGSFEKLSSGLGHNSNALPYSDGHLGDSERGEQKNSEATDTSTANEEDHGRGETIFHTDSFSREVEDIHNYKPGGYHPVHLGEQYQDGRYTIVHKLGFGGFSTVWLARDNQFHRYVALKFVCSAHSVKYKATEADMSDGSSFQGDLHLGYLQLQDQKTHASDCHIGLLLEVFSFDGPNGNHACLVYEALGPSMAQIIDEGKRLRGHVVRSVGRQVAQALAHLHSIGVCHGDLTLGNIALELGPIHSWSVEELYAKTQSPIIHNPQHSSGPQPSSHFPKYQVKRMSMLHLDPQYLTSRIRIFDFGEAFKTSHPPKDIGIPASYKAPELWFEKFSAGMASDVWALACGVYEMRGGYSLLNIGSGGHAEECINQMIELLGPLPPSWNRLYFDEYDEPRPRDDADAAKGLRVSPPWPEDPVEDDELFSACEWYIKDEYHGTLPENVEWDRQGTACFEEDGRTMNVAREGIKGVNIAREEAVSLADLLSLMLKFEPKERKDAASLVDHYWFTGEFLEAKPKDGAPLLLQS</sequence>
<evidence type="ECO:0000313" key="2">
    <source>
        <dbReference type="Proteomes" id="UP000799755"/>
    </source>
</evidence>
<reference evidence="1" key="1">
    <citation type="journal article" date="2020" name="Stud. Mycol.">
        <title>101 Dothideomycetes genomes: a test case for predicting lifestyles and emergence of pathogens.</title>
        <authorList>
            <person name="Haridas S."/>
            <person name="Albert R."/>
            <person name="Binder M."/>
            <person name="Bloem J."/>
            <person name="Labutti K."/>
            <person name="Salamov A."/>
            <person name="Andreopoulos B."/>
            <person name="Baker S."/>
            <person name="Barry K."/>
            <person name="Bills G."/>
            <person name="Bluhm B."/>
            <person name="Cannon C."/>
            <person name="Castanera R."/>
            <person name="Culley D."/>
            <person name="Daum C."/>
            <person name="Ezra D."/>
            <person name="Gonzalez J."/>
            <person name="Henrissat B."/>
            <person name="Kuo A."/>
            <person name="Liang C."/>
            <person name="Lipzen A."/>
            <person name="Lutzoni F."/>
            <person name="Magnuson J."/>
            <person name="Mondo S."/>
            <person name="Nolan M."/>
            <person name="Ohm R."/>
            <person name="Pangilinan J."/>
            <person name="Park H.-J."/>
            <person name="Ramirez L."/>
            <person name="Alfaro M."/>
            <person name="Sun H."/>
            <person name="Tritt A."/>
            <person name="Yoshinaga Y."/>
            <person name="Zwiers L.-H."/>
            <person name="Turgeon B."/>
            <person name="Goodwin S."/>
            <person name="Spatafora J."/>
            <person name="Crous P."/>
            <person name="Grigoriev I."/>
        </authorList>
    </citation>
    <scope>NUCLEOTIDE SEQUENCE</scope>
    <source>
        <strain evidence="1">ATCC 200398</strain>
    </source>
</reference>
<keyword evidence="2" id="KW-1185">Reference proteome</keyword>